<reference evidence="3 5" key="1">
    <citation type="journal article" date="2013" name="PLoS ONE">
        <title>Predicting the Proteins of Angomonas deanei, Strigomonas culicis and Their Respective Endosymbionts Reveals New Aspects of the Trypanosomatidae Family.</title>
        <authorList>
            <person name="Motta M.C."/>
            <person name="Martins A.C."/>
            <person name="de Souza S.S."/>
            <person name="Catta-Preta C.M."/>
            <person name="Silva R."/>
            <person name="Klein C.C."/>
            <person name="de Almeida L.G."/>
            <person name="de Lima Cunha O."/>
            <person name="Ciapina L.P."/>
            <person name="Brocchi M."/>
            <person name="Colabardini A.C."/>
            <person name="de Araujo Lima B."/>
            <person name="Machado C.R."/>
            <person name="de Almeida Soares C.M."/>
            <person name="Probst C.M."/>
            <person name="de Menezes C.B."/>
            <person name="Thompson C.E."/>
            <person name="Bartholomeu D.C."/>
            <person name="Gradia D.F."/>
            <person name="Pavoni D.P."/>
            <person name="Grisard E.C."/>
            <person name="Fantinatti-Garboggini F."/>
            <person name="Marchini F.K."/>
            <person name="Rodrigues-Luiz G.F."/>
            <person name="Wagner G."/>
            <person name="Goldman G.H."/>
            <person name="Fietto J.L."/>
            <person name="Elias M.C."/>
            <person name="Goldman M.H."/>
            <person name="Sagot M.F."/>
            <person name="Pereira M."/>
            <person name="Stoco P.H."/>
            <person name="de Mendonca-Neto R.P."/>
            <person name="Teixeira S.M."/>
            <person name="Maciel T.E."/>
            <person name="de Oliveira Mendes T.A."/>
            <person name="Urmenyi T.P."/>
            <person name="de Souza W."/>
            <person name="Schenkman S."/>
            <person name="de Vasconcelos A.T."/>
        </authorList>
    </citation>
    <scope>NUCLEOTIDE SEQUENCE [LARGE SCALE GENOMIC DNA]</scope>
</reference>
<feature type="region of interest" description="Disordered" evidence="1">
    <location>
        <begin position="248"/>
        <end position="282"/>
    </location>
</feature>
<dbReference type="Pfam" id="PF05018">
    <property type="entry name" value="CFA20_dom"/>
    <property type="match status" value="1"/>
</dbReference>
<protein>
    <recommendedName>
        <fullName evidence="2">CFA20 domain-containing protein</fullName>
    </recommendedName>
</protein>
<dbReference type="EMBL" id="ATMH01008081">
    <property type="protein sequence ID" value="EPY22878.1"/>
    <property type="molecule type" value="Genomic_DNA"/>
</dbReference>
<dbReference type="AlphaFoldDB" id="S9U1S6"/>
<dbReference type="Proteomes" id="UP000015354">
    <property type="component" value="Unassembled WGS sequence"/>
</dbReference>
<comment type="caution">
    <text evidence="3">The sequence shown here is derived from an EMBL/GenBank/DDBJ whole genome shotgun (WGS) entry which is preliminary data.</text>
</comment>
<evidence type="ECO:0000259" key="2">
    <source>
        <dbReference type="Pfam" id="PF05018"/>
    </source>
</evidence>
<evidence type="ECO:0000256" key="1">
    <source>
        <dbReference type="SAM" id="MobiDB-lite"/>
    </source>
</evidence>
<organism evidence="3 5">
    <name type="scientific">Strigomonas culicis</name>
    <dbReference type="NCBI Taxonomy" id="28005"/>
    <lineage>
        <taxon>Eukaryota</taxon>
        <taxon>Discoba</taxon>
        <taxon>Euglenozoa</taxon>
        <taxon>Kinetoplastea</taxon>
        <taxon>Metakinetoplastina</taxon>
        <taxon>Trypanosomatida</taxon>
        <taxon>Trypanosomatidae</taxon>
        <taxon>Strigomonadinae</taxon>
        <taxon>Strigomonas</taxon>
    </lineage>
</organism>
<evidence type="ECO:0000313" key="4">
    <source>
        <dbReference type="EMBL" id="EPY22956.1"/>
    </source>
</evidence>
<feature type="region of interest" description="Disordered" evidence="1">
    <location>
        <begin position="295"/>
        <end position="332"/>
    </location>
</feature>
<gene>
    <name evidence="4" type="ORF">STCU_08003</name>
    <name evidence="3" type="ORF">STCU_08081</name>
</gene>
<dbReference type="EMBL" id="ATMH01008003">
    <property type="protein sequence ID" value="EPY22956.1"/>
    <property type="molecule type" value="Genomic_DNA"/>
</dbReference>
<dbReference type="InterPro" id="IPR007714">
    <property type="entry name" value="CFA20_dom"/>
</dbReference>
<dbReference type="OrthoDB" id="10261083at2759"/>
<feature type="compositionally biased region" description="Basic and acidic residues" evidence="1">
    <location>
        <begin position="354"/>
        <end position="374"/>
    </location>
</feature>
<reference evidence="3" key="2">
    <citation type="submission" date="2013-03" db="EMBL/GenBank/DDBJ databases">
        <authorList>
            <person name="Motta M.C.M."/>
            <person name="Martins A.C.A."/>
            <person name="Preta C.M.C.C."/>
            <person name="Silva R."/>
            <person name="de Souza S.S."/>
            <person name="Klein C.C."/>
            <person name="de Almeida L.G.P."/>
            <person name="Cunha O.L."/>
            <person name="Colabardini A.C."/>
            <person name="Lima B.A."/>
            <person name="Machado C.R."/>
            <person name="Soares C.M.A."/>
            <person name="de Menezes C.B.A."/>
            <person name="Bartolomeu D.C."/>
            <person name="Grisard E.C."/>
            <person name="Fantinatti-Garboggini F."/>
            <person name="Rodrigues-Luiz G.F."/>
            <person name="Wagner G."/>
            <person name="Goldman G.H."/>
            <person name="Fietto J.L.R."/>
            <person name="Ciapina L.P."/>
            <person name="Brocchi M."/>
            <person name="Elias M.C."/>
            <person name="Goldman M.H.S."/>
            <person name="Sagot M.-F."/>
            <person name="Pereira M."/>
            <person name="Stoco P.H."/>
            <person name="Teixeira S.M.R."/>
            <person name="de Mendonca-Neto R.P."/>
            <person name="Maciel T.E.F."/>
            <person name="Mendes T.A.O."/>
            <person name="Urmenyi T.P."/>
            <person name="Teixeira M.M.G."/>
            <person name="de Camargo E.F.P."/>
            <person name="de Sousa W."/>
            <person name="Schenkman S."/>
            <person name="de Vasconcelos A.T.R."/>
        </authorList>
    </citation>
    <scope>NUCLEOTIDE SEQUENCE</scope>
</reference>
<feature type="compositionally biased region" description="Basic and acidic residues" evidence="1">
    <location>
        <begin position="307"/>
        <end position="316"/>
    </location>
</feature>
<feature type="compositionally biased region" description="Polar residues" evidence="1">
    <location>
        <begin position="248"/>
        <end position="280"/>
    </location>
</feature>
<proteinExistence type="predicted"/>
<name>S9U1S6_9TRYP</name>
<feature type="region of interest" description="Disordered" evidence="1">
    <location>
        <begin position="347"/>
        <end position="397"/>
    </location>
</feature>
<sequence>MNSIVKPTASCLASVKVFNPKCCTIEQDAFLKAPVIHLKGDVDKTRIQIPREDRPVAALQLHHSLVVTQIYLNATDPFAMEFTVSQSPVLRTKLLLSTLTKEAQICSGEGNTYCRLPLVIPRNKWVQVIIHVAGIVNVIFSLPAIKTIDSIALMGAAKIRNMLTTNSEDESIDSTPVGMALFAVPPYMQPIWITATSDETVWKNASRETQRTLSTTSSKSCDGVGPADTAAVASQTKKLPVILTKTSVPDSVGTKSPAQMNSSSSATGNTEPQANKSSARQAPYIRFVDKPEGVPLVLKNNNGNMTRRGDGAKERPTNGTNNTDMGTKDKFDVSSWEEPVTYVDVFDTAVPTSKEGDVDEKRPQREGVVDERTPRTAGTRKGRGDAVPSQPPKRTARALPSDVVSLTLGARRQQRAKTRAQKLKWNNQIISRSVIERARLASQVPLNNTPSVADSIMAKGNEHIEPICGYGFGYMGLIHDNGSYEDEEGDPTLKGVLMLDLDNNGDGE</sequence>
<evidence type="ECO:0000313" key="5">
    <source>
        <dbReference type="Proteomes" id="UP000015354"/>
    </source>
</evidence>
<keyword evidence="5" id="KW-1185">Reference proteome</keyword>
<feature type="domain" description="CFA20" evidence="2">
    <location>
        <begin position="27"/>
        <end position="167"/>
    </location>
</feature>
<evidence type="ECO:0000313" key="3">
    <source>
        <dbReference type="EMBL" id="EPY22878.1"/>
    </source>
</evidence>
<accession>S9U1S6</accession>